<protein>
    <recommendedName>
        <fullName evidence="6">Serpin domain-containing protein</fullName>
    </recommendedName>
</protein>
<dbReference type="Proteomes" id="UP001461498">
    <property type="component" value="Unassembled WGS sequence"/>
</dbReference>
<dbReference type="InterPro" id="IPR042178">
    <property type="entry name" value="Serpin_sf_1"/>
</dbReference>
<evidence type="ECO:0000313" key="8">
    <source>
        <dbReference type="Proteomes" id="UP001461498"/>
    </source>
</evidence>
<evidence type="ECO:0000256" key="1">
    <source>
        <dbReference type="ARBA" id="ARBA00009500"/>
    </source>
</evidence>
<keyword evidence="8" id="KW-1185">Reference proteome</keyword>
<dbReference type="SMART" id="SM00093">
    <property type="entry name" value="SERPIN"/>
    <property type="match status" value="1"/>
</dbReference>
<dbReference type="Gene3D" id="3.30.497.10">
    <property type="entry name" value="Antithrombin, subunit I, domain 2"/>
    <property type="match status" value="1"/>
</dbReference>
<feature type="domain" description="Serpin" evidence="6">
    <location>
        <begin position="48"/>
        <end position="375"/>
    </location>
</feature>
<evidence type="ECO:0000256" key="3">
    <source>
        <dbReference type="ARBA" id="ARBA00022900"/>
    </source>
</evidence>
<name>A0AAW1CZD2_9HEMI</name>
<dbReference type="PANTHER" id="PTHR11461:SF211">
    <property type="entry name" value="GH10112P-RELATED"/>
    <property type="match status" value="1"/>
</dbReference>
<dbReference type="InterPro" id="IPR036186">
    <property type="entry name" value="Serpin_sf"/>
</dbReference>
<dbReference type="InterPro" id="IPR000215">
    <property type="entry name" value="Serpin_fam"/>
</dbReference>
<sequence length="377" mass="41874">MECFKFVALTLLGIILLSTMPATTSVQLSPEDAKALEVITEASNKFAINLYQFVKEPNKNIIVSPISVQIVLALAYSGAKSNTAKEIASVLNLPHNLEEVLQGHKLLIESLKNPVLKVANRMFVEKTLTVKSDFQKNALQYFLADAGLVDFIGNPEAARNEINSWVLKQTNDKIKDLLAQGSIDALTRMVLVNAIHFKADWLTKFKPELTKDEDFHVSSTEKVKVKMMSMKNSFRFNSHPELDAKILEMPYSGKEFKMVIILPNKVDGLNEVESKLSTINLSEVLNSLFSVTVNVKLPRFKLESTMELKDILIKMGIKDIFDEGKADLSGISDEKLYASKVVQKAFIEVNEEGTEAAAATGKSLIAKLLLGGWDFAF</sequence>
<keyword evidence="5" id="KW-0732">Signal</keyword>
<accession>A0AAW1CZD2</accession>
<comment type="similarity">
    <text evidence="1 4">Belongs to the serpin family.</text>
</comment>
<dbReference type="Pfam" id="PF00079">
    <property type="entry name" value="Serpin"/>
    <property type="match status" value="1"/>
</dbReference>
<dbReference type="GO" id="GO:0005615">
    <property type="term" value="C:extracellular space"/>
    <property type="evidence" value="ECO:0007669"/>
    <property type="project" value="InterPro"/>
</dbReference>
<dbReference type="Gene3D" id="2.30.39.10">
    <property type="entry name" value="Alpha-1-antitrypsin, domain 1"/>
    <property type="match status" value="1"/>
</dbReference>
<gene>
    <name evidence="7" type="ORF">O3M35_012590</name>
</gene>
<dbReference type="CDD" id="cd19601">
    <property type="entry name" value="serpin42Da-like"/>
    <property type="match status" value="1"/>
</dbReference>
<keyword evidence="3" id="KW-0722">Serine protease inhibitor</keyword>
<keyword evidence="2" id="KW-0646">Protease inhibitor</keyword>
<dbReference type="GO" id="GO:0004867">
    <property type="term" value="F:serine-type endopeptidase inhibitor activity"/>
    <property type="evidence" value="ECO:0007669"/>
    <property type="project" value="UniProtKB-KW"/>
</dbReference>
<evidence type="ECO:0000256" key="2">
    <source>
        <dbReference type="ARBA" id="ARBA00022690"/>
    </source>
</evidence>
<dbReference type="AlphaFoldDB" id="A0AAW1CZD2"/>
<reference evidence="7 8" key="1">
    <citation type="submission" date="2022-12" db="EMBL/GenBank/DDBJ databases">
        <title>Chromosome-level genome assembly of true bugs.</title>
        <authorList>
            <person name="Ma L."/>
            <person name="Li H."/>
        </authorList>
    </citation>
    <scope>NUCLEOTIDE SEQUENCE [LARGE SCALE GENOMIC DNA]</scope>
    <source>
        <strain evidence="7">Lab_2022b</strain>
    </source>
</reference>
<dbReference type="InterPro" id="IPR042185">
    <property type="entry name" value="Serpin_sf_2"/>
</dbReference>
<organism evidence="7 8">
    <name type="scientific">Rhynocoris fuscipes</name>
    <dbReference type="NCBI Taxonomy" id="488301"/>
    <lineage>
        <taxon>Eukaryota</taxon>
        <taxon>Metazoa</taxon>
        <taxon>Ecdysozoa</taxon>
        <taxon>Arthropoda</taxon>
        <taxon>Hexapoda</taxon>
        <taxon>Insecta</taxon>
        <taxon>Pterygota</taxon>
        <taxon>Neoptera</taxon>
        <taxon>Paraneoptera</taxon>
        <taxon>Hemiptera</taxon>
        <taxon>Heteroptera</taxon>
        <taxon>Panheteroptera</taxon>
        <taxon>Cimicomorpha</taxon>
        <taxon>Reduviidae</taxon>
        <taxon>Harpactorinae</taxon>
        <taxon>Harpactorini</taxon>
        <taxon>Rhynocoris</taxon>
    </lineage>
</organism>
<dbReference type="PANTHER" id="PTHR11461">
    <property type="entry name" value="SERINE PROTEASE INHIBITOR, SERPIN"/>
    <property type="match status" value="1"/>
</dbReference>
<dbReference type="InterPro" id="IPR023796">
    <property type="entry name" value="Serpin_dom"/>
</dbReference>
<dbReference type="EMBL" id="JAPXFL010000009">
    <property type="protein sequence ID" value="KAK9501972.1"/>
    <property type="molecule type" value="Genomic_DNA"/>
</dbReference>
<evidence type="ECO:0000259" key="6">
    <source>
        <dbReference type="SMART" id="SM00093"/>
    </source>
</evidence>
<evidence type="ECO:0000256" key="5">
    <source>
        <dbReference type="SAM" id="SignalP"/>
    </source>
</evidence>
<evidence type="ECO:0000313" key="7">
    <source>
        <dbReference type="EMBL" id="KAK9501972.1"/>
    </source>
</evidence>
<feature type="chain" id="PRO_5043620668" description="Serpin domain-containing protein" evidence="5">
    <location>
        <begin position="26"/>
        <end position="377"/>
    </location>
</feature>
<proteinExistence type="inferred from homology"/>
<evidence type="ECO:0000256" key="4">
    <source>
        <dbReference type="RuleBase" id="RU000411"/>
    </source>
</evidence>
<comment type="caution">
    <text evidence="7">The sequence shown here is derived from an EMBL/GenBank/DDBJ whole genome shotgun (WGS) entry which is preliminary data.</text>
</comment>
<feature type="signal peptide" evidence="5">
    <location>
        <begin position="1"/>
        <end position="25"/>
    </location>
</feature>
<dbReference type="SUPFAM" id="SSF56574">
    <property type="entry name" value="Serpins"/>
    <property type="match status" value="1"/>
</dbReference>